<evidence type="ECO:0000256" key="1">
    <source>
        <dbReference type="ARBA" id="ARBA00022679"/>
    </source>
</evidence>
<organism evidence="11 12">
    <name type="scientific">Candidatus Buchananbacteria bacterium RIFCSPHIGHO2_01_FULL_44_11</name>
    <dbReference type="NCBI Taxonomy" id="1797535"/>
    <lineage>
        <taxon>Bacteria</taxon>
        <taxon>Candidatus Buchananiibacteriota</taxon>
    </lineage>
</organism>
<dbReference type="GO" id="GO:0016779">
    <property type="term" value="F:nucleotidyltransferase activity"/>
    <property type="evidence" value="ECO:0007669"/>
    <property type="project" value="UniProtKB-KW"/>
</dbReference>
<dbReference type="InterPro" id="IPR050124">
    <property type="entry name" value="tRNA_CCA-adding_enzyme"/>
</dbReference>
<dbReference type="Proteomes" id="UP000178240">
    <property type="component" value="Unassembled WGS sequence"/>
</dbReference>
<dbReference type="STRING" id="1797535.A2744_04475"/>
<accession>A0A1G1Y324</accession>
<dbReference type="SUPFAM" id="SSF81301">
    <property type="entry name" value="Nucleotidyltransferase"/>
    <property type="match status" value="1"/>
</dbReference>
<feature type="domain" description="Poly A polymerase head" evidence="10">
    <location>
        <begin position="29"/>
        <end position="168"/>
    </location>
</feature>
<evidence type="ECO:0000256" key="7">
    <source>
        <dbReference type="ARBA" id="ARBA00022842"/>
    </source>
</evidence>
<dbReference type="GO" id="GO:0046872">
    <property type="term" value="F:metal ion binding"/>
    <property type="evidence" value="ECO:0007669"/>
    <property type="project" value="UniProtKB-KW"/>
</dbReference>
<keyword evidence="7" id="KW-0460">Magnesium</keyword>
<dbReference type="InterPro" id="IPR002646">
    <property type="entry name" value="PolA_pol_head_dom"/>
</dbReference>
<evidence type="ECO:0000256" key="6">
    <source>
        <dbReference type="ARBA" id="ARBA00022840"/>
    </source>
</evidence>
<keyword evidence="2" id="KW-0819">tRNA processing</keyword>
<keyword evidence="5" id="KW-0547">Nucleotide-binding</keyword>
<keyword evidence="8 9" id="KW-0694">RNA-binding</keyword>
<evidence type="ECO:0000256" key="4">
    <source>
        <dbReference type="ARBA" id="ARBA00022723"/>
    </source>
</evidence>
<dbReference type="Gene3D" id="3.30.460.10">
    <property type="entry name" value="Beta Polymerase, domain 2"/>
    <property type="match status" value="1"/>
</dbReference>
<evidence type="ECO:0000256" key="3">
    <source>
        <dbReference type="ARBA" id="ARBA00022695"/>
    </source>
</evidence>
<dbReference type="PANTHER" id="PTHR47545">
    <property type="entry name" value="MULTIFUNCTIONAL CCA PROTEIN"/>
    <property type="match status" value="1"/>
</dbReference>
<keyword evidence="1 9" id="KW-0808">Transferase</keyword>
<dbReference type="AlphaFoldDB" id="A0A1G1Y324"/>
<protein>
    <recommendedName>
        <fullName evidence="10">Poly A polymerase head domain-containing protein</fullName>
    </recommendedName>
</protein>
<dbReference type="Pfam" id="PF01743">
    <property type="entry name" value="PolyA_pol"/>
    <property type="match status" value="1"/>
</dbReference>
<reference evidence="11 12" key="1">
    <citation type="journal article" date="2016" name="Nat. Commun.">
        <title>Thousands of microbial genomes shed light on interconnected biogeochemical processes in an aquifer system.</title>
        <authorList>
            <person name="Anantharaman K."/>
            <person name="Brown C.T."/>
            <person name="Hug L.A."/>
            <person name="Sharon I."/>
            <person name="Castelle C.J."/>
            <person name="Probst A.J."/>
            <person name="Thomas B.C."/>
            <person name="Singh A."/>
            <person name="Wilkins M.J."/>
            <person name="Karaoz U."/>
            <person name="Brodie E.L."/>
            <person name="Williams K.H."/>
            <person name="Hubbard S.S."/>
            <person name="Banfield J.F."/>
        </authorList>
    </citation>
    <scope>NUCLEOTIDE SEQUENCE [LARGE SCALE GENOMIC DNA]</scope>
</reference>
<dbReference type="GO" id="GO:0008033">
    <property type="term" value="P:tRNA processing"/>
    <property type="evidence" value="ECO:0007669"/>
    <property type="project" value="UniProtKB-KW"/>
</dbReference>
<gene>
    <name evidence="11" type="ORF">A2744_04475</name>
</gene>
<dbReference type="Gene3D" id="1.10.3090.10">
    <property type="entry name" value="cca-adding enzyme, domain 2"/>
    <property type="match status" value="1"/>
</dbReference>
<sequence>MINEQKKLNGWQAKPFIKQLVKRFPKAEIFLVGGAVRDILLNRETNDFDFVIRGVGKAELEKFLARQGKVNLVGKKFGVFKFKPKPANGNRKTQTAEEIDIALPRTEHSLHLSGAYRDFKINSSPKIKIEDDLSRRDFTINAMAWDVKNSRLLDPFAGQADLKKKIIRCVGEPKKRFAEDYSRMLRAIRFSCQLDFSLDAKTWREIKKSIKNLTKKNQAEQIVPYEVMAKELVKMVRPNPKKALTLLDQSGALKILMPELLPTKTCPQPKKWHTEGDVWTHTLLALEKLESKEFKKEFSLVPLTDEVIWGLIFHDSGKPETLVKADRLRFNGHDIASAKLFKKVAERLRLASTGLDIEVIEKIIAKHMLPTHERANMMKETTIERYFFNDNFPGRELMMLIFADIAATIPPSGKPDFGSYKNLQTRINKLKGKSKNKKILPQPILDGHDLIKAFKLKSSPLIGRLLSILREAQLTDKIKTKPQGLNLVKKILKKTNSGDN</sequence>
<evidence type="ECO:0000256" key="2">
    <source>
        <dbReference type="ARBA" id="ARBA00022694"/>
    </source>
</evidence>
<evidence type="ECO:0000256" key="9">
    <source>
        <dbReference type="RuleBase" id="RU003953"/>
    </source>
</evidence>
<evidence type="ECO:0000259" key="10">
    <source>
        <dbReference type="Pfam" id="PF01743"/>
    </source>
</evidence>
<keyword evidence="6" id="KW-0067">ATP-binding</keyword>
<evidence type="ECO:0000256" key="5">
    <source>
        <dbReference type="ARBA" id="ARBA00022741"/>
    </source>
</evidence>
<dbReference type="SUPFAM" id="SSF81891">
    <property type="entry name" value="Poly A polymerase C-terminal region-like"/>
    <property type="match status" value="1"/>
</dbReference>
<comment type="similarity">
    <text evidence="9">Belongs to the tRNA nucleotidyltransferase/poly(A) polymerase family.</text>
</comment>
<evidence type="ECO:0000256" key="8">
    <source>
        <dbReference type="ARBA" id="ARBA00022884"/>
    </source>
</evidence>
<name>A0A1G1Y324_9BACT</name>
<keyword evidence="3" id="KW-0548">Nucleotidyltransferase</keyword>
<keyword evidence="4" id="KW-0479">Metal-binding</keyword>
<dbReference type="EMBL" id="MHIE01000006">
    <property type="protein sequence ID" value="OGY46226.1"/>
    <property type="molecule type" value="Genomic_DNA"/>
</dbReference>
<dbReference type="InterPro" id="IPR003607">
    <property type="entry name" value="HD/PDEase_dom"/>
</dbReference>
<proteinExistence type="inferred from homology"/>
<dbReference type="GO" id="GO:0005524">
    <property type="term" value="F:ATP binding"/>
    <property type="evidence" value="ECO:0007669"/>
    <property type="project" value="UniProtKB-KW"/>
</dbReference>
<dbReference type="InterPro" id="IPR043519">
    <property type="entry name" value="NT_sf"/>
</dbReference>
<evidence type="ECO:0000313" key="12">
    <source>
        <dbReference type="Proteomes" id="UP000178240"/>
    </source>
</evidence>
<dbReference type="CDD" id="cd00077">
    <property type="entry name" value="HDc"/>
    <property type="match status" value="1"/>
</dbReference>
<dbReference type="PANTHER" id="PTHR47545:SF1">
    <property type="entry name" value="MULTIFUNCTIONAL CCA PROTEIN"/>
    <property type="match status" value="1"/>
</dbReference>
<evidence type="ECO:0000313" key="11">
    <source>
        <dbReference type="EMBL" id="OGY46226.1"/>
    </source>
</evidence>
<dbReference type="GO" id="GO:0003723">
    <property type="term" value="F:RNA binding"/>
    <property type="evidence" value="ECO:0007669"/>
    <property type="project" value="UniProtKB-KW"/>
</dbReference>
<comment type="caution">
    <text evidence="11">The sequence shown here is derived from an EMBL/GenBank/DDBJ whole genome shotgun (WGS) entry which is preliminary data.</text>
</comment>
<dbReference type="CDD" id="cd05398">
    <property type="entry name" value="NT_ClassII-CCAase"/>
    <property type="match status" value="1"/>
</dbReference>